<dbReference type="PRINTS" id="PR00171">
    <property type="entry name" value="SUGRTRNSPORT"/>
</dbReference>
<dbReference type="NCBIfam" id="TIGR00879">
    <property type="entry name" value="SP"/>
    <property type="match status" value="1"/>
</dbReference>
<keyword evidence="5 8" id="KW-1133">Transmembrane helix</keyword>
<dbReference type="InterPro" id="IPR020846">
    <property type="entry name" value="MFS_dom"/>
</dbReference>
<dbReference type="SUPFAM" id="SSF103473">
    <property type="entry name" value="MFS general substrate transporter"/>
    <property type="match status" value="1"/>
</dbReference>
<name>A0A642VC43_9ASCO</name>
<dbReference type="PANTHER" id="PTHR48022:SF28">
    <property type="entry name" value="MAJOR FACILITATOR SUPERFAMILY (MFS) PROFILE DOMAIN-CONTAINING PROTEIN-RELATED"/>
    <property type="match status" value="1"/>
</dbReference>
<evidence type="ECO:0000256" key="5">
    <source>
        <dbReference type="ARBA" id="ARBA00022989"/>
    </source>
</evidence>
<evidence type="ECO:0000256" key="7">
    <source>
        <dbReference type="RuleBase" id="RU003346"/>
    </source>
</evidence>
<dbReference type="PANTHER" id="PTHR48022">
    <property type="entry name" value="PLASTIDIC GLUCOSE TRANSPORTER 4"/>
    <property type="match status" value="1"/>
</dbReference>
<proteinExistence type="inferred from homology"/>
<feature type="transmembrane region" description="Helical" evidence="8">
    <location>
        <begin position="49"/>
        <end position="70"/>
    </location>
</feature>
<gene>
    <name evidence="10" type="ORF">TRICI_002279</name>
</gene>
<evidence type="ECO:0000256" key="8">
    <source>
        <dbReference type="SAM" id="Phobius"/>
    </source>
</evidence>
<evidence type="ECO:0000313" key="11">
    <source>
        <dbReference type="Proteomes" id="UP000761534"/>
    </source>
</evidence>
<dbReference type="InterPro" id="IPR050360">
    <property type="entry name" value="MFS_Sugar_Transporters"/>
</dbReference>
<feature type="transmembrane region" description="Helical" evidence="8">
    <location>
        <begin position="138"/>
        <end position="156"/>
    </location>
</feature>
<dbReference type="GO" id="GO:0016020">
    <property type="term" value="C:membrane"/>
    <property type="evidence" value="ECO:0007669"/>
    <property type="project" value="UniProtKB-SubCell"/>
</dbReference>
<dbReference type="Gene3D" id="1.20.1250.20">
    <property type="entry name" value="MFS general substrate transporter like domains"/>
    <property type="match status" value="1"/>
</dbReference>
<keyword evidence="4 8" id="KW-0812">Transmembrane</keyword>
<keyword evidence="3 7" id="KW-0813">Transport</keyword>
<feature type="transmembrane region" description="Helical" evidence="8">
    <location>
        <begin position="168"/>
        <end position="190"/>
    </location>
</feature>
<feature type="transmembrane region" description="Helical" evidence="8">
    <location>
        <begin position="424"/>
        <end position="443"/>
    </location>
</feature>
<evidence type="ECO:0000256" key="6">
    <source>
        <dbReference type="ARBA" id="ARBA00023136"/>
    </source>
</evidence>
<evidence type="ECO:0000259" key="9">
    <source>
        <dbReference type="PROSITE" id="PS50850"/>
    </source>
</evidence>
<comment type="subcellular location">
    <subcellularLocation>
        <location evidence="1">Membrane</location>
        <topology evidence="1">Multi-pass membrane protein</topology>
    </subcellularLocation>
</comment>
<dbReference type="InterPro" id="IPR036259">
    <property type="entry name" value="MFS_trans_sf"/>
</dbReference>
<feature type="transmembrane region" description="Helical" evidence="8">
    <location>
        <begin position="7"/>
        <end position="29"/>
    </location>
</feature>
<feature type="transmembrane region" description="Helical" evidence="8">
    <location>
        <begin position="357"/>
        <end position="381"/>
    </location>
</feature>
<evidence type="ECO:0000256" key="2">
    <source>
        <dbReference type="ARBA" id="ARBA00010992"/>
    </source>
</evidence>
<dbReference type="EMBL" id="SWFS01000157">
    <property type="protein sequence ID" value="KAA8915540.1"/>
    <property type="molecule type" value="Genomic_DNA"/>
</dbReference>
<evidence type="ECO:0000256" key="4">
    <source>
        <dbReference type="ARBA" id="ARBA00022692"/>
    </source>
</evidence>
<feature type="transmembrane region" description="Helical" evidence="8">
    <location>
        <begin position="393"/>
        <end position="412"/>
    </location>
</feature>
<dbReference type="AlphaFoldDB" id="A0A642VC43"/>
<evidence type="ECO:0000256" key="3">
    <source>
        <dbReference type="ARBA" id="ARBA00022448"/>
    </source>
</evidence>
<feature type="domain" description="Major facilitator superfamily (MFS) profile" evidence="9">
    <location>
        <begin position="11"/>
        <end position="447"/>
    </location>
</feature>
<comment type="similarity">
    <text evidence="2 7">Belongs to the major facilitator superfamily. Sugar transporter (TC 2.A.1.1) family.</text>
</comment>
<protein>
    <recommendedName>
        <fullName evidence="9">Major facilitator superfamily (MFS) profile domain-containing protein</fullName>
    </recommendedName>
</protein>
<dbReference type="Proteomes" id="UP000761534">
    <property type="component" value="Unassembled WGS sequence"/>
</dbReference>
<dbReference type="PROSITE" id="PS50850">
    <property type="entry name" value="MFS"/>
    <property type="match status" value="1"/>
</dbReference>
<feature type="transmembrane region" description="Helical" evidence="8">
    <location>
        <begin position="299"/>
        <end position="320"/>
    </location>
</feature>
<dbReference type="FunFam" id="1.20.1250.20:FF:000134">
    <property type="entry name" value="MFS sugar transporter protein"/>
    <property type="match status" value="1"/>
</dbReference>
<dbReference type="InterPro" id="IPR003663">
    <property type="entry name" value="Sugar/inositol_transpt"/>
</dbReference>
<dbReference type="InterPro" id="IPR005828">
    <property type="entry name" value="MFS_sugar_transport-like"/>
</dbReference>
<sequence length="504" mass="56151">MTWKLSVIHQITLCCAIGFTLFGYDQGLYSGIVVNSEFLKDFNEPNSTLIAHISATFDVGCLMGAVLICWMGEKIGRRKTMMSGCIIHAVGGVLQASSYGPAQMIAGRFVAGFGNGFITATVPIWQSETASAERRGKYLCIQLAIVDFGIVIVNWINFGMRNVASSVAWRFPIALQSAFALTCCFFVIFLPESPRWLITNERFDEGEQAIAKILQLPVDHENVQSMKTDIMVHVEHEKEVKNAMTLKQAFSGQDSLQNARRLFSGAWANAQQQLSGINTILYYLPFILQHSAGMDNTMVLILNACNSMNLAFFTLLGWFVIDRVGRKKLMSIGFFFEGICFALVTVGLAVNTKQSQFVSVAFMFFYNTVFSVTTNATPYLYAAEVNSQYFRSLGGALGSVGNWTFNYIVVLITPIGISNIGWRLYIVFTVFNFAFCPITWFFYVETAGLTLEQVDELFERLYYKKKGIENPVLPVEQSKAIKEVKGGEITVAQSENVDDTQGKV</sequence>
<dbReference type="OrthoDB" id="6612291at2759"/>
<keyword evidence="11" id="KW-1185">Reference proteome</keyword>
<comment type="caution">
    <text evidence="10">The sequence shown here is derived from an EMBL/GenBank/DDBJ whole genome shotgun (WGS) entry which is preliminary data.</text>
</comment>
<accession>A0A642VC43</accession>
<evidence type="ECO:0000256" key="1">
    <source>
        <dbReference type="ARBA" id="ARBA00004141"/>
    </source>
</evidence>
<dbReference type="VEuPathDB" id="FungiDB:TRICI_002279"/>
<keyword evidence="6 8" id="KW-0472">Membrane</keyword>
<dbReference type="GO" id="GO:0005351">
    <property type="term" value="F:carbohydrate:proton symporter activity"/>
    <property type="evidence" value="ECO:0007669"/>
    <property type="project" value="TreeGrafter"/>
</dbReference>
<reference evidence="10" key="1">
    <citation type="journal article" date="2019" name="G3 (Bethesda)">
        <title>Genome Assemblies of Two Rare Opportunistic Yeast Pathogens: Diutina rugosa (syn. Candida rugosa) and Trichomonascus ciferrii (syn. Candida ciferrii).</title>
        <authorList>
            <person name="Mixao V."/>
            <person name="Saus E."/>
            <person name="Hansen A.P."/>
            <person name="Lass-Florl C."/>
            <person name="Gabaldon T."/>
        </authorList>
    </citation>
    <scope>NUCLEOTIDE SEQUENCE</scope>
    <source>
        <strain evidence="10">CBS 4856</strain>
    </source>
</reference>
<evidence type="ECO:0000313" key="10">
    <source>
        <dbReference type="EMBL" id="KAA8915540.1"/>
    </source>
</evidence>
<feature type="transmembrane region" description="Helical" evidence="8">
    <location>
        <begin position="332"/>
        <end position="350"/>
    </location>
</feature>
<organism evidence="10 11">
    <name type="scientific">Trichomonascus ciferrii</name>
    <dbReference type="NCBI Taxonomy" id="44093"/>
    <lineage>
        <taxon>Eukaryota</taxon>
        <taxon>Fungi</taxon>
        <taxon>Dikarya</taxon>
        <taxon>Ascomycota</taxon>
        <taxon>Saccharomycotina</taxon>
        <taxon>Dipodascomycetes</taxon>
        <taxon>Dipodascales</taxon>
        <taxon>Trichomonascaceae</taxon>
        <taxon>Trichomonascus</taxon>
        <taxon>Trichomonascus ciferrii complex</taxon>
    </lineage>
</organism>
<feature type="transmembrane region" description="Helical" evidence="8">
    <location>
        <begin position="82"/>
        <end position="99"/>
    </location>
</feature>
<dbReference type="Pfam" id="PF00083">
    <property type="entry name" value="Sugar_tr"/>
    <property type="match status" value="1"/>
</dbReference>